<dbReference type="PANTHER" id="PTHR46892:SF2">
    <property type="entry name" value="VISUAL SYSTEM HOMEOBOX 1"/>
    <property type="match status" value="1"/>
</dbReference>
<dbReference type="InterPro" id="IPR023339">
    <property type="entry name" value="CVC"/>
</dbReference>
<evidence type="ECO:0000259" key="12">
    <source>
        <dbReference type="PROSITE" id="PS50071"/>
    </source>
</evidence>
<comment type="similarity">
    <text evidence="2">Belongs to the paired homeobox family.</text>
</comment>
<keyword evidence="3" id="KW-0217">Developmental protein</keyword>
<dbReference type="Pfam" id="PF00046">
    <property type="entry name" value="Homeodomain"/>
    <property type="match status" value="1"/>
</dbReference>
<dbReference type="PROSITE" id="PS51496">
    <property type="entry name" value="CVC"/>
    <property type="match status" value="1"/>
</dbReference>
<keyword evidence="6 9" id="KW-0371">Homeobox</keyword>
<dbReference type="CDD" id="cd00086">
    <property type="entry name" value="homeodomain"/>
    <property type="match status" value="1"/>
</dbReference>
<dbReference type="InterPro" id="IPR001356">
    <property type="entry name" value="HD"/>
</dbReference>
<keyword evidence="8 9" id="KW-0539">Nucleus</keyword>
<proteinExistence type="inferred from homology"/>
<feature type="compositionally biased region" description="Basic and acidic residues" evidence="11">
    <location>
        <begin position="1"/>
        <end position="13"/>
    </location>
</feature>
<evidence type="ECO:0000256" key="2">
    <source>
        <dbReference type="ARBA" id="ARBA00005733"/>
    </source>
</evidence>
<accession>A0ABP0F0D5</accession>
<evidence type="ECO:0000256" key="8">
    <source>
        <dbReference type="ARBA" id="ARBA00023242"/>
    </source>
</evidence>
<evidence type="ECO:0000256" key="7">
    <source>
        <dbReference type="ARBA" id="ARBA00023163"/>
    </source>
</evidence>
<dbReference type="PANTHER" id="PTHR46892">
    <property type="entry name" value="VISUAL SYSTEM HOMEOBOX 2"/>
    <property type="match status" value="1"/>
</dbReference>
<evidence type="ECO:0000256" key="9">
    <source>
        <dbReference type="PROSITE-ProRule" id="PRU00108"/>
    </source>
</evidence>
<feature type="domain" description="Homeobox" evidence="12">
    <location>
        <begin position="340"/>
        <end position="400"/>
    </location>
</feature>
<dbReference type="PROSITE" id="PS00027">
    <property type="entry name" value="HOMEOBOX_1"/>
    <property type="match status" value="1"/>
</dbReference>
<dbReference type="SMART" id="SM00389">
    <property type="entry name" value="HOX"/>
    <property type="match status" value="1"/>
</dbReference>
<feature type="DNA-binding region" description="Homeobox" evidence="9">
    <location>
        <begin position="342"/>
        <end position="401"/>
    </location>
</feature>
<keyword evidence="5 9" id="KW-0238">DNA-binding</keyword>
<evidence type="ECO:0000256" key="1">
    <source>
        <dbReference type="ARBA" id="ARBA00004123"/>
    </source>
</evidence>
<evidence type="ECO:0000256" key="5">
    <source>
        <dbReference type="ARBA" id="ARBA00023125"/>
    </source>
</evidence>
<dbReference type="PROSITE" id="PS50071">
    <property type="entry name" value="HOMEOBOX_2"/>
    <property type="match status" value="1"/>
</dbReference>
<keyword evidence="4" id="KW-0805">Transcription regulation</keyword>
<evidence type="ECO:0000313" key="15">
    <source>
        <dbReference type="Proteomes" id="UP001642483"/>
    </source>
</evidence>
<reference evidence="14 15" key="1">
    <citation type="submission" date="2024-02" db="EMBL/GenBank/DDBJ databases">
        <authorList>
            <person name="Daric V."/>
            <person name="Darras S."/>
        </authorList>
    </citation>
    <scope>NUCLEOTIDE SEQUENCE [LARGE SCALE GENOMIC DNA]</scope>
</reference>
<comment type="caution">
    <text evidence="14">The sequence shown here is derived from an EMBL/GenBank/DDBJ whole genome shotgun (WGS) entry which is preliminary data.</text>
</comment>
<dbReference type="SUPFAM" id="SSF46689">
    <property type="entry name" value="Homeodomain-like"/>
    <property type="match status" value="1"/>
</dbReference>
<evidence type="ECO:0000256" key="6">
    <source>
        <dbReference type="ARBA" id="ARBA00023155"/>
    </source>
</evidence>
<sequence>MISKCKGPEKNVHLSEGGTRNNSSECRKFDIMNLLTETRLESPCSFSNEDYVSHSKWRKLTTDKRIIKMDNLTIAAPLKSTDLDKGAVQYKCAQRDDGSMELKHGISKFLEITNKMTSPQIPYLPINEEVERMKVHNSMKLSLYPHYFYNSQRDVVNQTTSQMDSLLDWYKYATAVQQISCSNASFNSFIPECAATAYQNAGQNTGDISENMESNDAKNILWKQFSSSLYNKTRSDTNHLFTSSMPKFGVNKTKVSLPGRKYLGGIKHDQKELITNRSNWVNESSSRSTEELASSVDLFAKISCQKYHRKRKTQVLSADSCSTEDIVDQAARCRQNGSKSKKKRNRTIFSVAQIEDLEKAFANAHYPDVETREELARKCNLQEDRIQVWFQNRRAKWRKRENCWGDSSIMAEYGLYGAMMRHSIPLPDSMTNSCSKFEFKNGFISPWLIAMHKRATEQRLKETKKHEMSVSGKN</sequence>
<dbReference type="EMBL" id="CAWYQH010000002">
    <property type="protein sequence ID" value="CAK8673195.1"/>
    <property type="molecule type" value="Genomic_DNA"/>
</dbReference>
<keyword evidence="15" id="KW-1185">Reference proteome</keyword>
<comment type="subcellular location">
    <subcellularLocation>
        <location evidence="1 9 10">Nucleus</location>
    </subcellularLocation>
</comment>
<evidence type="ECO:0000313" key="14">
    <source>
        <dbReference type="EMBL" id="CAK8673195.1"/>
    </source>
</evidence>
<dbReference type="InterPro" id="IPR052294">
    <property type="entry name" value="VSX_homeobox_regulators"/>
</dbReference>
<gene>
    <name evidence="14" type="ORF">CVLEPA_LOCUS3010</name>
</gene>
<evidence type="ECO:0000256" key="11">
    <source>
        <dbReference type="SAM" id="MobiDB-lite"/>
    </source>
</evidence>
<dbReference type="Gene3D" id="1.10.10.60">
    <property type="entry name" value="Homeodomain-like"/>
    <property type="match status" value="1"/>
</dbReference>
<dbReference type="InterPro" id="IPR017970">
    <property type="entry name" value="Homeobox_CS"/>
</dbReference>
<name>A0ABP0F0D5_CLALP</name>
<dbReference type="InterPro" id="IPR009057">
    <property type="entry name" value="Homeodomain-like_sf"/>
</dbReference>
<evidence type="ECO:0000259" key="13">
    <source>
        <dbReference type="PROSITE" id="PS51496"/>
    </source>
</evidence>
<organism evidence="14 15">
    <name type="scientific">Clavelina lepadiformis</name>
    <name type="common">Light-bulb sea squirt</name>
    <name type="synonym">Ascidia lepadiformis</name>
    <dbReference type="NCBI Taxonomy" id="159417"/>
    <lineage>
        <taxon>Eukaryota</taxon>
        <taxon>Metazoa</taxon>
        <taxon>Chordata</taxon>
        <taxon>Tunicata</taxon>
        <taxon>Ascidiacea</taxon>
        <taxon>Aplousobranchia</taxon>
        <taxon>Clavelinidae</taxon>
        <taxon>Clavelina</taxon>
    </lineage>
</organism>
<feature type="domain" description="CVC" evidence="13">
    <location>
        <begin position="402"/>
        <end position="457"/>
    </location>
</feature>
<feature type="region of interest" description="Disordered" evidence="11">
    <location>
        <begin position="1"/>
        <end position="21"/>
    </location>
</feature>
<protein>
    <submittedName>
        <fullName evidence="14">Uncharacterized protein</fullName>
    </submittedName>
</protein>
<evidence type="ECO:0000256" key="4">
    <source>
        <dbReference type="ARBA" id="ARBA00023015"/>
    </source>
</evidence>
<evidence type="ECO:0000256" key="3">
    <source>
        <dbReference type="ARBA" id="ARBA00022473"/>
    </source>
</evidence>
<dbReference type="Proteomes" id="UP001642483">
    <property type="component" value="Unassembled WGS sequence"/>
</dbReference>
<keyword evidence="7" id="KW-0804">Transcription</keyword>
<evidence type="ECO:0000256" key="10">
    <source>
        <dbReference type="RuleBase" id="RU000682"/>
    </source>
</evidence>